<comment type="caution">
    <text evidence="1">The sequence shown here is derived from an EMBL/GenBank/DDBJ whole genome shotgun (WGS) entry which is preliminary data.</text>
</comment>
<proteinExistence type="predicted"/>
<keyword evidence="2" id="KW-1185">Reference proteome</keyword>
<gene>
    <name evidence="1" type="ORF">T11_17765</name>
</gene>
<accession>A0A0V1G7S4</accession>
<dbReference type="AlphaFoldDB" id="A0A0V1G7S4"/>
<organism evidence="1 2">
    <name type="scientific">Trichinella zimbabwensis</name>
    <dbReference type="NCBI Taxonomy" id="268475"/>
    <lineage>
        <taxon>Eukaryota</taxon>
        <taxon>Metazoa</taxon>
        <taxon>Ecdysozoa</taxon>
        <taxon>Nematoda</taxon>
        <taxon>Enoplea</taxon>
        <taxon>Dorylaimia</taxon>
        <taxon>Trichinellida</taxon>
        <taxon>Trichinellidae</taxon>
        <taxon>Trichinella</taxon>
    </lineage>
</organism>
<protein>
    <submittedName>
        <fullName evidence="1">Uncharacterized protein</fullName>
    </submittedName>
</protein>
<name>A0A0V1G7S4_9BILA</name>
<dbReference type="EMBL" id="JYDP01005286">
    <property type="protein sequence ID" value="KRY94273.1"/>
    <property type="molecule type" value="Genomic_DNA"/>
</dbReference>
<reference evidence="1 2" key="1">
    <citation type="submission" date="2015-01" db="EMBL/GenBank/DDBJ databases">
        <title>Evolution of Trichinella species and genotypes.</title>
        <authorList>
            <person name="Korhonen P.K."/>
            <person name="Edoardo P."/>
            <person name="Giuseppe L.R."/>
            <person name="Gasser R.B."/>
        </authorList>
    </citation>
    <scope>NUCLEOTIDE SEQUENCE [LARGE SCALE GENOMIC DNA]</scope>
    <source>
        <strain evidence="1">ISS1029</strain>
    </source>
</reference>
<evidence type="ECO:0000313" key="1">
    <source>
        <dbReference type="EMBL" id="KRY94273.1"/>
    </source>
</evidence>
<dbReference type="Proteomes" id="UP000055024">
    <property type="component" value="Unassembled WGS sequence"/>
</dbReference>
<sequence>MRSVEKWALFKSQKASSAKELDSSCDLWKS</sequence>
<evidence type="ECO:0000313" key="2">
    <source>
        <dbReference type="Proteomes" id="UP000055024"/>
    </source>
</evidence>